<dbReference type="Proteomes" id="UP000037035">
    <property type="component" value="Unassembled WGS sequence"/>
</dbReference>
<feature type="transmembrane region" description="Helical" evidence="1">
    <location>
        <begin position="74"/>
        <end position="95"/>
    </location>
</feature>
<organism evidence="2 3">
    <name type="scientific">Puccinia sorghi</name>
    <dbReference type="NCBI Taxonomy" id="27349"/>
    <lineage>
        <taxon>Eukaryota</taxon>
        <taxon>Fungi</taxon>
        <taxon>Dikarya</taxon>
        <taxon>Basidiomycota</taxon>
        <taxon>Pucciniomycotina</taxon>
        <taxon>Pucciniomycetes</taxon>
        <taxon>Pucciniales</taxon>
        <taxon>Pucciniaceae</taxon>
        <taxon>Puccinia</taxon>
    </lineage>
</organism>
<keyword evidence="1" id="KW-0812">Transmembrane</keyword>
<gene>
    <name evidence="2" type="ORF">VP01_361g6</name>
</gene>
<dbReference type="VEuPathDB" id="FungiDB:VP01_361g6"/>
<name>A0A0L6UUW4_9BASI</name>
<keyword evidence="1" id="KW-1133">Transmembrane helix</keyword>
<proteinExistence type="predicted"/>
<keyword evidence="1" id="KW-0472">Membrane</keyword>
<sequence length="362" mass="41245">MVPWFNNFPRILKHGDLGYLDVRISRIKVISLESLPYNIGASIPKHTSKGTMKSKTASRKRKQGSRLFNMQEEIFVLICVILCSSGSFLFHILIFKVPIYTHREAGVVRSGLGSGRDGIILFLYDVVKPDNQLSKTSLDLLFESPESTGLMSTGLATAWITFEHFEPTSIQLMLDHSPINLLHNQKRCENMYFMNCHEFGVSSQPSINRLIKPRLTRIRINNLSFLDVNSEVPIWHERKITPSLIQAIHAVEIETRAVSMELACKCYHFTFLNNLLLTSDEVGCNLFRYSFHLLNKSYKTFSHRIFLEIIFLIPKECKEPIGKFSKLISATKLHNTHTISQPRHQGTIFGTCLASAITEGFP</sequence>
<protein>
    <submittedName>
        <fullName evidence="2">Uncharacterized protein</fullName>
    </submittedName>
</protein>
<dbReference type="AlphaFoldDB" id="A0A0L6UUW4"/>
<evidence type="ECO:0000313" key="3">
    <source>
        <dbReference type="Proteomes" id="UP000037035"/>
    </source>
</evidence>
<evidence type="ECO:0000313" key="2">
    <source>
        <dbReference type="EMBL" id="KNZ52313.1"/>
    </source>
</evidence>
<reference evidence="2 3" key="1">
    <citation type="submission" date="2015-08" db="EMBL/GenBank/DDBJ databases">
        <title>Next Generation Sequencing and Analysis of the Genome of Puccinia sorghi L Schw, the Causal Agent of Maize Common Rust.</title>
        <authorList>
            <person name="Rochi L."/>
            <person name="Burguener G."/>
            <person name="Darino M."/>
            <person name="Turjanski A."/>
            <person name="Kreff E."/>
            <person name="Dieguez M.J."/>
            <person name="Sacco F."/>
        </authorList>
    </citation>
    <scope>NUCLEOTIDE SEQUENCE [LARGE SCALE GENOMIC DNA]</scope>
    <source>
        <strain evidence="2 3">RO10H11247</strain>
    </source>
</reference>
<accession>A0A0L6UUW4</accession>
<keyword evidence="3" id="KW-1185">Reference proteome</keyword>
<comment type="caution">
    <text evidence="2">The sequence shown here is derived from an EMBL/GenBank/DDBJ whole genome shotgun (WGS) entry which is preliminary data.</text>
</comment>
<evidence type="ECO:0000256" key="1">
    <source>
        <dbReference type="SAM" id="Phobius"/>
    </source>
</evidence>
<dbReference type="EMBL" id="LAVV01008635">
    <property type="protein sequence ID" value="KNZ52313.1"/>
    <property type="molecule type" value="Genomic_DNA"/>
</dbReference>